<feature type="region of interest" description="Disordered" evidence="1">
    <location>
        <begin position="40"/>
        <end position="74"/>
    </location>
</feature>
<dbReference type="Proteomes" id="UP000007752">
    <property type="component" value="Chromosome 8"/>
</dbReference>
<organism evidence="2">
    <name type="scientific">Oryza sativa subsp. japonica</name>
    <name type="common">Rice</name>
    <dbReference type="NCBI Taxonomy" id="39947"/>
    <lineage>
        <taxon>Eukaryota</taxon>
        <taxon>Viridiplantae</taxon>
        <taxon>Streptophyta</taxon>
        <taxon>Embryophyta</taxon>
        <taxon>Tracheophyta</taxon>
        <taxon>Spermatophyta</taxon>
        <taxon>Magnoliopsida</taxon>
        <taxon>Liliopsida</taxon>
        <taxon>Poales</taxon>
        <taxon>Poaceae</taxon>
        <taxon>BOP clade</taxon>
        <taxon>Oryzoideae</taxon>
        <taxon>Oryzeae</taxon>
        <taxon>Oryzinae</taxon>
        <taxon>Oryza</taxon>
        <taxon>Oryza sativa</taxon>
    </lineage>
</organism>
<gene>
    <name evidence="2" type="ORF">OsJ_26671</name>
</gene>
<feature type="compositionally biased region" description="Basic and acidic residues" evidence="1">
    <location>
        <begin position="1"/>
        <end position="27"/>
    </location>
</feature>
<reference evidence="2" key="2">
    <citation type="submission" date="2008-12" db="EMBL/GenBank/DDBJ databases">
        <title>Improved gene annotation of the rice (Oryza sativa) genomes.</title>
        <authorList>
            <person name="Wang J."/>
            <person name="Li R."/>
            <person name="Fan W."/>
            <person name="Huang Q."/>
            <person name="Zhang J."/>
            <person name="Zhou Y."/>
            <person name="Hu Y."/>
            <person name="Zi S."/>
            <person name="Li J."/>
            <person name="Ni P."/>
            <person name="Zheng H."/>
            <person name="Zhang Y."/>
            <person name="Zhao M."/>
            <person name="Hao Q."/>
            <person name="McDermott J."/>
            <person name="Samudrala R."/>
            <person name="Kristiansen K."/>
            <person name="Wong G.K.-S."/>
        </authorList>
    </citation>
    <scope>NUCLEOTIDE SEQUENCE</scope>
</reference>
<accession>B9FZZ8</accession>
<feature type="region of interest" description="Disordered" evidence="1">
    <location>
        <begin position="1"/>
        <end position="28"/>
    </location>
</feature>
<evidence type="ECO:0000256" key="1">
    <source>
        <dbReference type="SAM" id="MobiDB-lite"/>
    </source>
</evidence>
<evidence type="ECO:0000313" key="2">
    <source>
        <dbReference type="EMBL" id="EEE68365.1"/>
    </source>
</evidence>
<reference evidence="2" key="1">
    <citation type="journal article" date="2005" name="PLoS Biol.">
        <title>The genomes of Oryza sativa: a history of duplications.</title>
        <authorList>
            <person name="Yu J."/>
            <person name="Wang J."/>
            <person name="Lin W."/>
            <person name="Li S."/>
            <person name="Li H."/>
            <person name="Zhou J."/>
            <person name="Ni P."/>
            <person name="Dong W."/>
            <person name="Hu S."/>
            <person name="Zeng C."/>
            <person name="Zhang J."/>
            <person name="Zhang Y."/>
            <person name="Li R."/>
            <person name="Xu Z."/>
            <person name="Li S."/>
            <person name="Li X."/>
            <person name="Zheng H."/>
            <person name="Cong L."/>
            <person name="Lin L."/>
            <person name="Yin J."/>
            <person name="Geng J."/>
            <person name="Li G."/>
            <person name="Shi J."/>
            <person name="Liu J."/>
            <person name="Lv H."/>
            <person name="Li J."/>
            <person name="Wang J."/>
            <person name="Deng Y."/>
            <person name="Ran L."/>
            <person name="Shi X."/>
            <person name="Wang X."/>
            <person name="Wu Q."/>
            <person name="Li C."/>
            <person name="Ren X."/>
            <person name="Wang J."/>
            <person name="Wang X."/>
            <person name="Li D."/>
            <person name="Liu D."/>
            <person name="Zhang X."/>
            <person name="Ji Z."/>
            <person name="Zhao W."/>
            <person name="Sun Y."/>
            <person name="Zhang Z."/>
            <person name="Bao J."/>
            <person name="Han Y."/>
            <person name="Dong L."/>
            <person name="Ji J."/>
            <person name="Chen P."/>
            <person name="Wu S."/>
            <person name="Liu J."/>
            <person name="Xiao Y."/>
            <person name="Bu D."/>
            <person name="Tan J."/>
            <person name="Yang L."/>
            <person name="Ye C."/>
            <person name="Zhang J."/>
            <person name="Xu J."/>
            <person name="Zhou Y."/>
            <person name="Yu Y."/>
            <person name="Zhang B."/>
            <person name="Zhuang S."/>
            <person name="Wei H."/>
            <person name="Liu B."/>
            <person name="Lei M."/>
            <person name="Yu H."/>
            <person name="Li Y."/>
            <person name="Xu H."/>
            <person name="Wei S."/>
            <person name="He X."/>
            <person name="Fang L."/>
            <person name="Zhang Z."/>
            <person name="Zhang Y."/>
            <person name="Huang X."/>
            <person name="Su Z."/>
            <person name="Tong W."/>
            <person name="Li J."/>
            <person name="Tong Z."/>
            <person name="Li S."/>
            <person name="Ye J."/>
            <person name="Wang L."/>
            <person name="Fang L."/>
            <person name="Lei T."/>
            <person name="Chen C."/>
            <person name="Chen H."/>
            <person name="Xu Z."/>
            <person name="Li H."/>
            <person name="Huang H."/>
            <person name="Zhang F."/>
            <person name="Xu H."/>
            <person name="Li N."/>
            <person name="Zhao C."/>
            <person name="Li S."/>
            <person name="Dong L."/>
            <person name="Huang Y."/>
            <person name="Li L."/>
            <person name="Xi Y."/>
            <person name="Qi Q."/>
            <person name="Li W."/>
            <person name="Zhang B."/>
            <person name="Hu W."/>
            <person name="Zhang Y."/>
            <person name="Tian X."/>
            <person name="Jiao Y."/>
            <person name="Liang X."/>
            <person name="Jin J."/>
            <person name="Gao L."/>
            <person name="Zheng W."/>
            <person name="Hao B."/>
            <person name="Liu S."/>
            <person name="Wang W."/>
            <person name="Yuan L."/>
            <person name="Cao M."/>
            <person name="McDermott J."/>
            <person name="Samudrala R."/>
            <person name="Wang J."/>
            <person name="Wong G.K."/>
            <person name="Yang H."/>
        </authorList>
    </citation>
    <scope>NUCLEOTIDE SEQUENCE [LARGE SCALE GENOMIC DNA]</scope>
</reference>
<proteinExistence type="predicted"/>
<dbReference type="AlphaFoldDB" id="B9FZZ8"/>
<protein>
    <submittedName>
        <fullName evidence="2">Uncharacterized protein</fullName>
    </submittedName>
</protein>
<name>B9FZZ8_ORYSJ</name>
<sequence length="129" mass="14462">MEERPGRWRGGCERRSMANGGRRDGYRGWRPAWSEYRMRRSVMARQPASSVSESKRRGRARSGPGGGQAGEELRRAARPMAWSWGMEGCLHTEAMATGWRAAAPRLVKNQRETKECGKNGVGLITVPFL</sequence>
<dbReference type="EMBL" id="CM000145">
    <property type="protein sequence ID" value="EEE68365.1"/>
    <property type="molecule type" value="Genomic_DNA"/>
</dbReference>